<reference evidence="3" key="1">
    <citation type="journal article" date="2019" name="Int. J. Syst. Evol. Microbiol.">
        <title>The Global Catalogue of Microorganisms (GCM) 10K type strain sequencing project: providing services to taxonomists for standard genome sequencing and annotation.</title>
        <authorList>
            <consortium name="The Broad Institute Genomics Platform"/>
            <consortium name="The Broad Institute Genome Sequencing Center for Infectious Disease"/>
            <person name="Wu L."/>
            <person name="Ma J."/>
        </authorList>
    </citation>
    <scope>NUCLEOTIDE SEQUENCE [LARGE SCALE GENOMIC DNA]</scope>
    <source>
        <strain evidence="3">CCUG 71848</strain>
    </source>
</reference>
<evidence type="ECO:0000313" key="2">
    <source>
        <dbReference type="EMBL" id="MFD1124254.1"/>
    </source>
</evidence>
<dbReference type="InterPro" id="IPR025659">
    <property type="entry name" value="Tubby-like_C"/>
</dbReference>
<evidence type="ECO:0000256" key="1">
    <source>
        <dbReference type="ARBA" id="ARBA00005437"/>
    </source>
</evidence>
<organism evidence="2 3">
    <name type="scientific">Lentilactobacillus raoultii</name>
    <dbReference type="NCBI Taxonomy" id="1987503"/>
    <lineage>
        <taxon>Bacteria</taxon>
        <taxon>Bacillati</taxon>
        <taxon>Bacillota</taxon>
        <taxon>Bacilli</taxon>
        <taxon>Lactobacillales</taxon>
        <taxon>Lactobacillaceae</taxon>
        <taxon>Lentilactobacillus</taxon>
    </lineage>
</organism>
<dbReference type="RefSeq" id="WP_121978367.1">
    <property type="nucleotide sequence ID" value="NZ_JBHTLH010000006.1"/>
</dbReference>
<keyword evidence="3" id="KW-1185">Reference proteome</keyword>
<name>A0ABW3PDU2_9LACO</name>
<evidence type="ECO:0000313" key="3">
    <source>
        <dbReference type="Proteomes" id="UP001597156"/>
    </source>
</evidence>
<gene>
    <name evidence="2" type="ORF">ACFQ22_02600</name>
</gene>
<dbReference type="InterPro" id="IPR007612">
    <property type="entry name" value="LOR"/>
</dbReference>
<dbReference type="InterPro" id="IPR038595">
    <property type="entry name" value="LOR_sf"/>
</dbReference>
<accession>A0ABW3PDU2</accession>
<dbReference type="SUPFAM" id="SSF54518">
    <property type="entry name" value="Tubby C-terminal domain-like"/>
    <property type="match status" value="1"/>
</dbReference>
<dbReference type="Pfam" id="PF04525">
    <property type="entry name" value="LOR"/>
    <property type="match status" value="1"/>
</dbReference>
<dbReference type="Gene3D" id="2.40.160.200">
    <property type="entry name" value="LURP1-related"/>
    <property type="match status" value="1"/>
</dbReference>
<dbReference type="EMBL" id="JBHTLH010000006">
    <property type="protein sequence ID" value="MFD1124254.1"/>
    <property type="molecule type" value="Genomic_DNA"/>
</dbReference>
<protein>
    <submittedName>
        <fullName evidence="2">LURP-one-related/scramblase family protein</fullName>
    </submittedName>
</protein>
<sequence>MTTLVVRRKWWQLGGRFIVTTQQGQVVYTAQGDFWKFSKHFVIDDRTGQEIAQVTRQKLTSPPVFELRMRGRIVTTWSPKIRLWRLDYGTANDEIQFLSNWANLTFSVVRNNRPIAIVHEPIHGLGHAYKVEVKDDHYIDLVMAMLLMIDHVKVTRWWLGLGNFISFFSFW</sequence>
<comment type="similarity">
    <text evidence="1">Belongs to the LOR family.</text>
</comment>
<dbReference type="Proteomes" id="UP001597156">
    <property type="component" value="Unassembled WGS sequence"/>
</dbReference>
<comment type="caution">
    <text evidence="2">The sequence shown here is derived from an EMBL/GenBank/DDBJ whole genome shotgun (WGS) entry which is preliminary data.</text>
</comment>
<proteinExistence type="inferred from homology"/>